<dbReference type="EMBL" id="JAPMOU010000020">
    <property type="protein sequence ID" value="MDE1463396.1"/>
    <property type="molecule type" value="Genomic_DNA"/>
</dbReference>
<dbReference type="Proteomes" id="UP001528823">
    <property type="component" value="Unassembled WGS sequence"/>
</dbReference>
<sequence>MCSIRKGKVISSTGNDLSNSIVNIPKAMTAIQTLQNDPQMKAILAD</sequence>
<proteinExistence type="predicted"/>
<evidence type="ECO:0000313" key="1">
    <source>
        <dbReference type="EMBL" id="MDE1463396.1"/>
    </source>
</evidence>
<dbReference type="RefSeq" id="WP_274689734.1">
    <property type="nucleotide sequence ID" value="NZ_JAPMOU010000020.1"/>
</dbReference>
<comment type="caution">
    <text evidence="1">The sequence shown here is derived from an EMBL/GenBank/DDBJ whole genome shotgun (WGS) entry which is preliminary data.</text>
</comment>
<reference evidence="1 2" key="1">
    <citation type="submission" date="2022-11" db="EMBL/GenBank/DDBJ databases">
        <title>Spartinivicinus poritis sp. nov., isolated from scleractinian coral Porites lutea.</title>
        <authorList>
            <person name="Zhang G."/>
            <person name="Cai L."/>
            <person name="Wei Q."/>
        </authorList>
    </citation>
    <scope>NUCLEOTIDE SEQUENCE [LARGE SCALE GENOMIC DNA]</scope>
    <source>
        <strain evidence="1 2">A2-2</strain>
    </source>
</reference>
<gene>
    <name evidence="1" type="ORF">ORQ98_15645</name>
</gene>
<protein>
    <submittedName>
        <fullName evidence="1">Uncharacterized protein</fullName>
    </submittedName>
</protein>
<keyword evidence="2" id="KW-1185">Reference proteome</keyword>
<organism evidence="1 2">
    <name type="scientific">Spartinivicinus poritis</name>
    <dbReference type="NCBI Taxonomy" id="2994640"/>
    <lineage>
        <taxon>Bacteria</taxon>
        <taxon>Pseudomonadati</taxon>
        <taxon>Pseudomonadota</taxon>
        <taxon>Gammaproteobacteria</taxon>
        <taxon>Oceanospirillales</taxon>
        <taxon>Zooshikellaceae</taxon>
        <taxon>Spartinivicinus</taxon>
    </lineage>
</organism>
<evidence type="ECO:0000313" key="2">
    <source>
        <dbReference type="Proteomes" id="UP001528823"/>
    </source>
</evidence>
<name>A0ABT5UBP0_9GAMM</name>
<accession>A0ABT5UBP0</accession>